<dbReference type="AlphaFoldDB" id="A0AAN6YRJ5"/>
<feature type="chain" id="PRO_5042978773" description="FecR protein domain-containing protein" evidence="3">
    <location>
        <begin position="22"/>
        <end position="253"/>
    </location>
</feature>
<evidence type="ECO:0008006" key="6">
    <source>
        <dbReference type="Google" id="ProtNLM"/>
    </source>
</evidence>
<organism evidence="4 5">
    <name type="scientific">Podospora fimiseda</name>
    <dbReference type="NCBI Taxonomy" id="252190"/>
    <lineage>
        <taxon>Eukaryota</taxon>
        <taxon>Fungi</taxon>
        <taxon>Dikarya</taxon>
        <taxon>Ascomycota</taxon>
        <taxon>Pezizomycotina</taxon>
        <taxon>Sordariomycetes</taxon>
        <taxon>Sordariomycetidae</taxon>
        <taxon>Sordariales</taxon>
        <taxon>Podosporaceae</taxon>
        <taxon>Podospora</taxon>
    </lineage>
</organism>
<feature type="signal peptide" evidence="3">
    <location>
        <begin position="1"/>
        <end position="21"/>
    </location>
</feature>
<evidence type="ECO:0000256" key="1">
    <source>
        <dbReference type="ARBA" id="ARBA00005445"/>
    </source>
</evidence>
<comment type="similarity">
    <text evidence="1">Belongs to the ice-binding protein family.</text>
</comment>
<dbReference type="Pfam" id="PF11999">
    <property type="entry name" value="Ice_binding"/>
    <property type="match status" value="1"/>
</dbReference>
<accession>A0AAN6YRJ5</accession>
<protein>
    <recommendedName>
        <fullName evidence="6">FecR protein domain-containing protein</fullName>
    </recommendedName>
</protein>
<sequence>MIRLMHLLAFLALGLVNSALAQGPAMVNLGSAITYALFATGSLESNRFSPISGNVAIFPSQQSNDVRFLEGSIVGDIHLGDTQALTVFNDISSAYVDAASRTGGILITSDLGVGLFAILRPGVYTRQTTIDVASDRTLIFDAQNDPNAVFIIQTKGNLIIQGKAKMRLIGGASACRIFGQFRGRSNSGRNPSVLAAFWLPGSTIRAGTPPSREAYTHTPVISELMTLPSLVKLANRPSSRLLPSLSPFMSSVR</sequence>
<gene>
    <name evidence="4" type="ORF">QBC38DRAFT_523217</name>
</gene>
<name>A0AAN6YRJ5_9PEZI</name>
<keyword evidence="5" id="KW-1185">Reference proteome</keyword>
<evidence type="ECO:0000256" key="3">
    <source>
        <dbReference type="SAM" id="SignalP"/>
    </source>
</evidence>
<proteinExistence type="inferred from homology"/>
<keyword evidence="2 3" id="KW-0732">Signal</keyword>
<reference evidence="4" key="2">
    <citation type="submission" date="2023-05" db="EMBL/GenBank/DDBJ databases">
        <authorList>
            <consortium name="Lawrence Berkeley National Laboratory"/>
            <person name="Steindorff A."/>
            <person name="Hensen N."/>
            <person name="Bonometti L."/>
            <person name="Westerberg I."/>
            <person name="Brannstrom I.O."/>
            <person name="Guillou S."/>
            <person name="Cros-Aarteil S."/>
            <person name="Calhoun S."/>
            <person name="Haridas S."/>
            <person name="Kuo A."/>
            <person name="Mondo S."/>
            <person name="Pangilinan J."/>
            <person name="Riley R."/>
            <person name="Labutti K."/>
            <person name="Andreopoulos B."/>
            <person name="Lipzen A."/>
            <person name="Chen C."/>
            <person name="Yanf M."/>
            <person name="Daum C."/>
            <person name="Ng V."/>
            <person name="Clum A."/>
            <person name="Ohm R."/>
            <person name="Martin F."/>
            <person name="Silar P."/>
            <person name="Natvig D."/>
            <person name="Lalanne C."/>
            <person name="Gautier V."/>
            <person name="Ament-Velasquez S.L."/>
            <person name="Kruys A."/>
            <person name="Hutchinson M.I."/>
            <person name="Powell A.J."/>
            <person name="Barry K."/>
            <person name="Miller A.N."/>
            <person name="Grigoriev I.V."/>
            <person name="Debuchy R."/>
            <person name="Gladieux P."/>
            <person name="Thoren M.H."/>
            <person name="Johannesson H."/>
        </authorList>
    </citation>
    <scope>NUCLEOTIDE SEQUENCE</scope>
    <source>
        <strain evidence="4">CBS 990.96</strain>
    </source>
</reference>
<dbReference type="InterPro" id="IPR021884">
    <property type="entry name" value="Ice-bd_prot"/>
</dbReference>
<dbReference type="EMBL" id="MU865585">
    <property type="protein sequence ID" value="KAK4221112.1"/>
    <property type="molecule type" value="Genomic_DNA"/>
</dbReference>
<evidence type="ECO:0000256" key="2">
    <source>
        <dbReference type="ARBA" id="ARBA00022729"/>
    </source>
</evidence>
<reference evidence="4" key="1">
    <citation type="journal article" date="2023" name="Mol. Phylogenet. Evol.">
        <title>Genome-scale phylogeny and comparative genomics of the fungal order Sordariales.</title>
        <authorList>
            <person name="Hensen N."/>
            <person name="Bonometti L."/>
            <person name="Westerberg I."/>
            <person name="Brannstrom I.O."/>
            <person name="Guillou S."/>
            <person name="Cros-Aarteil S."/>
            <person name="Calhoun S."/>
            <person name="Haridas S."/>
            <person name="Kuo A."/>
            <person name="Mondo S."/>
            <person name="Pangilinan J."/>
            <person name="Riley R."/>
            <person name="LaButti K."/>
            <person name="Andreopoulos B."/>
            <person name="Lipzen A."/>
            <person name="Chen C."/>
            <person name="Yan M."/>
            <person name="Daum C."/>
            <person name="Ng V."/>
            <person name="Clum A."/>
            <person name="Steindorff A."/>
            <person name="Ohm R.A."/>
            <person name="Martin F."/>
            <person name="Silar P."/>
            <person name="Natvig D.O."/>
            <person name="Lalanne C."/>
            <person name="Gautier V."/>
            <person name="Ament-Velasquez S.L."/>
            <person name="Kruys A."/>
            <person name="Hutchinson M.I."/>
            <person name="Powell A.J."/>
            <person name="Barry K."/>
            <person name="Miller A.N."/>
            <person name="Grigoriev I.V."/>
            <person name="Debuchy R."/>
            <person name="Gladieux P."/>
            <person name="Hiltunen Thoren M."/>
            <person name="Johannesson H."/>
        </authorList>
    </citation>
    <scope>NUCLEOTIDE SEQUENCE</scope>
    <source>
        <strain evidence="4">CBS 990.96</strain>
    </source>
</reference>
<evidence type="ECO:0000313" key="5">
    <source>
        <dbReference type="Proteomes" id="UP001301958"/>
    </source>
</evidence>
<dbReference type="Proteomes" id="UP001301958">
    <property type="component" value="Unassembled WGS sequence"/>
</dbReference>
<comment type="caution">
    <text evidence="4">The sequence shown here is derived from an EMBL/GenBank/DDBJ whole genome shotgun (WGS) entry which is preliminary data.</text>
</comment>
<evidence type="ECO:0000313" key="4">
    <source>
        <dbReference type="EMBL" id="KAK4221112.1"/>
    </source>
</evidence>